<accession>A0A0P6W0K6</accession>
<dbReference type="InterPro" id="IPR051554">
    <property type="entry name" value="Acetyltransferase_Eis"/>
</dbReference>
<dbReference type="PANTHER" id="PTHR37817">
    <property type="entry name" value="N-ACETYLTRANSFERASE EIS"/>
    <property type="match status" value="1"/>
</dbReference>
<dbReference type="AlphaFoldDB" id="A0A0P6W0K6"/>
<dbReference type="RefSeq" id="WP_060671193.1">
    <property type="nucleotide sequence ID" value="NZ_LIXZ01000002.1"/>
</dbReference>
<dbReference type="Pfam" id="PF13527">
    <property type="entry name" value="Acetyltransf_9"/>
    <property type="match status" value="1"/>
</dbReference>
<dbReference type="Pfam" id="PF13530">
    <property type="entry name" value="SCP2_2"/>
    <property type="match status" value="1"/>
</dbReference>
<comment type="caution">
    <text evidence="2">The sequence shown here is derived from an EMBL/GenBank/DDBJ whole genome shotgun (WGS) entry which is preliminary data.</text>
</comment>
<dbReference type="PATRIC" id="fig|218284.4.peg.927"/>
<feature type="domain" description="N-acetyltransferase" evidence="1">
    <location>
        <begin position="2"/>
        <end position="152"/>
    </location>
</feature>
<dbReference type="InterPro" id="IPR016181">
    <property type="entry name" value="Acyl_CoA_acyltransferase"/>
</dbReference>
<dbReference type="PROSITE" id="PS51186">
    <property type="entry name" value="GNAT"/>
    <property type="match status" value="1"/>
</dbReference>
<evidence type="ECO:0000259" key="1">
    <source>
        <dbReference type="PROSITE" id="PS51186"/>
    </source>
</evidence>
<dbReference type="SUPFAM" id="SSF55718">
    <property type="entry name" value="SCP-like"/>
    <property type="match status" value="1"/>
</dbReference>
<evidence type="ECO:0000313" key="3">
    <source>
        <dbReference type="Proteomes" id="UP000050398"/>
    </source>
</evidence>
<dbReference type="OrthoDB" id="2379505at2"/>
<dbReference type="Gene3D" id="3.30.1050.10">
    <property type="entry name" value="SCP2 sterol-binding domain"/>
    <property type="match status" value="1"/>
</dbReference>
<dbReference type="Pfam" id="PF17668">
    <property type="entry name" value="Acetyltransf_17"/>
    <property type="match status" value="1"/>
</dbReference>
<dbReference type="InterPro" id="IPR041380">
    <property type="entry name" value="Acetyltransf_17"/>
</dbReference>
<dbReference type="InterPro" id="IPR025559">
    <property type="entry name" value="Eis_dom"/>
</dbReference>
<name>A0A0P6W0K6_9BACI</name>
<dbReference type="PANTHER" id="PTHR37817:SF1">
    <property type="entry name" value="N-ACETYLTRANSFERASE EIS"/>
    <property type="match status" value="1"/>
</dbReference>
<proteinExistence type="predicted"/>
<dbReference type="InterPro" id="IPR000182">
    <property type="entry name" value="GNAT_dom"/>
</dbReference>
<dbReference type="SUPFAM" id="SSF55729">
    <property type="entry name" value="Acyl-CoA N-acyltransferases (Nat)"/>
    <property type="match status" value="1"/>
</dbReference>
<organism evidence="2 3">
    <name type="scientific">Rossellomorea vietnamensis</name>
    <dbReference type="NCBI Taxonomy" id="218284"/>
    <lineage>
        <taxon>Bacteria</taxon>
        <taxon>Bacillati</taxon>
        <taxon>Bacillota</taxon>
        <taxon>Bacilli</taxon>
        <taxon>Bacillales</taxon>
        <taxon>Bacillaceae</taxon>
        <taxon>Rossellomorea</taxon>
    </lineage>
</organism>
<dbReference type="Gene3D" id="3.40.630.30">
    <property type="match status" value="2"/>
</dbReference>
<dbReference type="Proteomes" id="UP000050398">
    <property type="component" value="Unassembled WGS sequence"/>
</dbReference>
<dbReference type="GO" id="GO:0030649">
    <property type="term" value="P:aminoglycoside antibiotic catabolic process"/>
    <property type="evidence" value="ECO:0007669"/>
    <property type="project" value="TreeGrafter"/>
</dbReference>
<evidence type="ECO:0000313" key="2">
    <source>
        <dbReference type="EMBL" id="KPL60973.1"/>
    </source>
</evidence>
<protein>
    <recommendedName>
        <fullName evidence="1">N-acetyltransferase domain-containing protein</fullName>
    </recommendedName>
</protein>
<dbReference type="GO" id="GO:0034069">
    <property type="term" value="F:aminoglycoside N-acetyltransferase activity"/>
    <property type="evidence" value="ECO:0007669"/>
    <property type="project" value="TreeGrafter"/>
</dbReference>
<reference evidence="2 3" key="1">
    <citation type="submission" date="2015-08" db="EMBL/GenBank/DDBJ databases">
        <title>Draft Genome Sequence of Bacillus vietnamensis UCD-SED5.</title>
        <authorList>
            <person name="Lee R.D."/>
            <person name="Jospin G."/>
            <person name="Lang J.M."/>
            <person name="Coil D.A."/>
            <person name="Eisen J.A."/>
        </authorList>
    </citation>
    <scope>NUCLEOTIDE SEQUENCE [LARGE SCALE GENOMIC DNA]</scope>
    <source>
        <strain evidence="2 3">UCD-SED5</strain>
    </source>
</reference>
<dbReference type="EMBL" id="LIXZ01000002">
    <property type="protein sequence ID" value="KPL60973.1"/>
    <property type="molecule type" value="Genomic_DNA"/>
</dbReference>
<gene>
    <name evidence="2" type="ORF">AM506_04400</name>
</gene>
<sequence length="407" mass="46745">MKEIREINHSAAYASFCSLANGAFPGLNADQWLQGHIEETPSESLYGLFKGNDLVAGMRTFLFEMNLNQTTIAVGGVGMLAVDLLHKKEGNAYQLIKYFYELNKSNGHHLVMLYPFNVAFYKRMGFGMGTQVYQYYVSPSSFQDFSRKEHLEHLNYEDRELILDCYNRVYQKTHGMTKRSSTERELNRPFNFGKVVGFKRGDQILGYALYEGKGKDLYIHELFFETREAIEELSTFLHQQTDQFKRIIINANHDDLIHFVRSPESGLNTMLDTAPSVDNKHMVNLGVGVMYRVIDCKGLLVELYEKKHRFGSVSLTIMFDIKDDLQDDESKNFTVTFSHGEIQHFHEQSVDTVVQMDISDFSSMIMGAVSFRSLNKWGKAEISNPACVNQVNDLFRTHERPVCTKAF</sequence>
<dbReference type="InterPro" id="IPR036527">
    <property type="entry name" value="SCP2_sterol-bd_dom_sf"/>
</dbReference>